<comment type="caution">
    <text evidence="1">The sequence shown here is derived from an EMBL/GenBank/DDBJ whole genome shotgun (WGS) entry which is preliminary data.</text>
</comment>
<name>A0A8X6SEN1_TRICX</name>
<accession>A0A8X6SEN1</accession>
<organism evidence="1 2">
    <name type="scientific">Trichonephila clavipes</name>
    <name type="common">Golden silk orbweaver</name>
    <name type="synonym">Nephila clavipes</name>
    <dbReference type="NCBI Taxonomy" id="2585209"/>
    <lineage>
        <taxon>Eukaryota</taxon>
        <taxon>Metazoa</taxon>
        <taxon>Ecdysozoa</taxon>
        <taxon>Arthropoda</taxon>
        <taxon>Chelicerata</taxon>
        <taxon>Arachnida</taxon>
        <taxon>Araneae</taxon>
        <taxon>Araneomorphae</taxon>
        <taxon>Entelegynae</taxon>
        <taxon>Araneoidea</taxon>
        <taxon>Nephilidae</taxon>
        <taxon>Trichonephila</taxon>
    </lineage>
</organism>
<dbReference type="Proteomes" id="UP000887159">
    <property type="component" value="Unassembled WGS sequence"/>
</dbReference>
<evidence type="ECO:0000313" key="1">
    <source>
        <dbReference type="EMBL" id="GFY07827.1"/>
    </source>
</evidence>
<proteinExistence type="predicted"/>
<gene>
    <name evidence="1" type="ORF">TNCV_4287631</name>
</gene>
<protein>
    <submittedName>
        <fullName evidence="1">Uncharacterized protein</fullName>
    </submittedName>
</protein>
<sequence>MSYDYTACKRSLKCLFDLDVLGKILSWYRFASSELRCLPLGRKLDVKITCGDWYPSTGHSTKTSFRGCTSLGQNICVKPIQETALVIPHLFLLRHPDGCQSQRFIEAKEVVGAAVPERIPKNQLRCPLKDGVCGSDAPVIDLEMPAKGVTGTAAPGRRSSKNLRSFCSDLLSSERL</sequence>
<keyword evidence="2" id="KW-1185">Reference proteome</keyword>
<dbReference type="AlphaFoldDB" id="A0A8X6SEN1"/>
<evidence type="ECO:0000313" key="2">
    <source>
        <dbReference type="Proteomes" id="UP000887159"/>
    </source>
</evidence>
<reference evidence="1" key="1">
    <citation type="submission" date="2020-08" db="EMBL/GenBank/DDBJ databases">
        <title>Multicomponent nature underlies the extraordinary mechanical properties of spider dragline silk.</title>
        <authorList>
            <person name="Kono N."/>
            <person name="Nakamura H."/>
            <person name="Mori M."/>
            <person name="Yoshida Y."/>
            <person name="Ohtoshi R."/>
            <person name="Malay A.D."/>
            <person name="Moran D.A.P."/>
            <person name="Tomita M."/>
            <person name="Numata K."/>
            <person name="Arakawa K."/>
        </authorList>
    </citation>
    <scope>NUCLEOTIDE SEQUENCE</scope>
</reference>
<dbReference type="EMBL" id="BMAU01021278">
    <property type="protein sequence ID" value="GFY07827.1"/>
    <property type="molecule type" value="Genomic_DNA"/>
</dbReference>